<feature type="chain" id="PRO_5043676821" description="Secreted protein" evidence="1">
    <location>
        <begin position="21"/>
        <end position="93"/>
    </location>
</feature>
<accession>A0AAW1IVS1</accession>
<sequence>MCGKFSTILLILATINCSKSLQCYQHQCVEAECTKDVPKSAIVCEPDSACVMEDILQNGNRTVGRSCINKTEANVYCNLLERAISIWKSQNTF</sequence>
<comment type="caution">
    <text evidence="2">The sequence shown here is derived from an EMBL/GenBank/DDBJ whole genome shotgun (WGS) entry which is preliminary data.</text>
</comment>
<keyword evidence="3" id="KW-1185">Reference proteome</keyword>
<dbReference type="Proteomes" id="UP001458880">
    <property type="component" value="Unassembled WGS sequence"/>
</dbReference>
<keyword evidence="1" id="KW-0732">Signal</keyword>
<organism evidence="2 3">
    <name type="scientific">Popillia japonica</name>
    <name type="common">Japanese beetle</name>
    <dbReference type="NCBI Taxonomy" id="7064"/>
    <lineage>
        <taxon>Eukaryota</taxon>
        <taxon>Metazoa</taxon>
        <taxon>Ecdysozoa</taxon>
        <taxon>Arthropoda</taxon>
        <taxon>Hexapoda</taxon>
        <taxon>Insecta</taxon>
        <taxon>Pterygota</taxon>
        <taxon>Neoptera</taxon>
        <taxon>Endopterygota</taxon>
        <taxon>Coleoptera</taxon>
        <taxon>Polyphaga</taxon>
        <taxon>Scarabaeiformia</taxon>
        <taxon>Scarabaeidae</taxon>
        <taxon>Rutelinae</taxon>
        <taxon>Popillia</taxon>
    </lineage>
</organism>
<protein>
    <recommendedName>
        <fullName evidence="4">Secreted protein</fullName>
    </recommendedName>
</protein>
<gene>
    <name evidence="2" type="ORF">QE152_g33772</name>
</gene>
<reference evidence="2 3" key="1">
    <citation type="journal article" date="2024" name="BMC Genomics">
        <title>De novo assembly and annotation of Popillia japonica's genome with initial clues to its potential as an invasive pest.</title>
        <authorList>
            <person name="Cucini C."/>
            <person name="Boschi S."/>
            <person name="Funari R."/>
            <person name="Cardaioli E."/>
            <person name="Iannotti N."/>
            <person name="Marturano G."/>
            <person name="Paoli F."/>
            <person name="Bruttini M."/>
            <person name="Carapelli A."/>
            <person name="Frati F."/>
            <person name="Nardi F."/>
        </authorList>
    </citation>
    <scope>NUCLEOTIDE SEQUENCE [LARGE SCALE GENOMIC DNA]</scope>
    <source>
        <strain evidence="2">DMR45628</strain>
    </source>
</reference>
<name>A0AAW1IVS1_POPJA</name>
<evidence type="ECO:0000313" key="2">
    <source>
        <dbReference type="EMBL" id="KAK9694102.1"/>
    </source>
</evidence>
<proteinExistence type="predicted"/>
<feature type="signal peptide" evidence="1">
    <location>
        <begin position="1"/>
        <end position="20"/>
    </location>
</feature>
<evidence type="ECO:0000313" key="3">
    <source>
        <dbReference type="Proteomes" id="UP001458880"/>
    </source>
</evidence>
<evidence type="ECO:0008006" key="4">
    <source>
        <dbReference type="Google" id="ProtNLM"/>
    </source>
</evidence>
<dbReference type="AlphaFoldDB" id="A0AAW1IVS1"/>
<evidence type="ECO:0000256" key="1">
    <source>
        <dbReference type="SAM" id="SignalP"/>
    </source>
</evidence>
<dbReference type="EMBL" id="JASPKY010000522">
    <property type="protein sequence ID" value="KAK9694102.1"/>
    <property type="molecule type" value="Genomic_DNA"/>
</dbReference>